<organism evidence="2 3">
    <name type="scientific">Solanum verrucosum</name>
    <dbReference type="NCBI Taxonomy" id="315347"/>
    <lineage>
        <taxon>Eukaryota</taxon>
        <taxon>Viridiplantae</taxon>
        <taxon>Streptophyta</taxon>
        <taxon>Embryophyta</taxon>
        <taxon>Tracheophyta</taxon>
        <taxon>Spermatophyta</taxon>
        <taxon>Magnoliopsida</taxon>
        <taxon>eudicotyledons</taxon>
        <taxon>Gunneridae</taxon>
        <taxon>Pentapetalae</taxon>
        <taxon>asterids</taxon>
        <taxon>lamiids</taxon>
        <taxon>Solanales</taxon>
        <taxon>Solanaceae</taxon>
        <taxon>Solanoideae</taxon>
        <taxon>Solaneae</taxon>
        <taxon>Solanum</taxon>
    </lineage>
</organism>
<keyword evidence="1" id="KW-1133">Transmembrane helix</keyword>
<name>A0AAF0TH34_SOLVR</name>
<protein>
    <submittedName>
        <fullName evidence="2">Uncharacterized protein</fullName>
    </submittedName>
</protein>
<evidence type="ECO:0000313" key="2">
    <source>
        <dbReference type="EMBL" id="WMV18594.1"/>
    </source>
</evidence>
<keyword evidence="3" id="KW-1185">Reference proteome</keyword>
<keyword evidence="1" id="KW-0472">Membrane</keyword>
<keyword evidence="1" id="KW-0812">Transmembrane</keyword>
<reference evidence="2" key="1">
    <citation type="submission" date="2023-08" db="EMBL/GenBank/DDBJ databases">
        <title>A de novo genome assembly of Solanum verrucosum Schlechtendal, a Mexican diploid species geographically isolated from the other diploid A-genome species in potato relatives.</title>
        <authorList>
            <person name="Hosaka K."/>
        </authorList>
    </citation>
    <scope>NUCLEOTIDE SEQUENCE</scope>
    <source>
        <tissue evidence="2">Young leaves</tissue>
    </source>
</reference>
<sequence>MDRLSSIIEIADQLSDSPFGVVHRRLVLTFSIVVLGSLGDMVLLRRTARRCIDCSLFPLT</sequence>
<evidence type="ECO:0000256" key="1">
    <source>
        <dbReference type="SAM" id="Phobius"/>
    </source>
</evidence>
<evidence type="ECO:0000313" key="3">
    <source>
        <dbReference type="Proteomes" id="UP001234989"/>
    </source>
</evidence>
<accession>A0AAF0TH34</accession>
<feature type="transmembrane region" description="Helical" evidence="1">
    <location>
        <begin position="26"/>
        <end position="44"/>
    </location>
</feature>
<dbReference type="Proteomes" id="UP001234989">
    <property type="component" value="Chromosome 3"/>
</dbReference>
<dbReference type="EMBL" id="CP133614">
    <property type="protein sequence ID" value="WMV18594.1"/>
    <property type="molecule type" value="Genomic_DNA"/>
</dbReference>
<proteinExistence type="predicted"/>
<gene>
    <name evidence="2" type="ORF">MTR67_011979</name>
</gene>
<dbReference type="AlphaFoldDB" id="A0AAF0TH34"/>